<feature type="coiled-coil region" evidence="1">
    <location>
        <begin position="110"/>
        <end position="137"/>
    </location>
</feature>
<proteinExistence type="predicted"/>
<evidence type="ECO:0000313" key="4">
    <source>
        <dbReference type="Proteomes" id="UP001187415"/>
    </source>
</evidence>
<accession>A0AA88SZS6</accession>
<organism evidence="3 4">
    <name type="scientific">Channa striata</name>
    <name type="common">Snakehead murrel</name>
    <name type="synonym">Ophicephalus striatus</name>
    <dbReference type="NCBI Taxonomy" id="64152"/>
    <lineage>
        <taxon>Eukaryota</taxon>
        <taxon>Metazoa</taxon>
        <taxon>Chordata</taxon>
        <taxon>Craniata</taxon>
        <taxon>Vertebrata</taxon>
        <taxon>Euteleostomi</taxon>
        <taxon>Actinopterygii</taxon>
        <taxon>Neopterygii</taxon>
        <taxon>Teleostei</taxon>
        <taxon>Neoteleostei</taxon>
        <taxon>Acanthomorphata</taxon>
        <taxon>Anabantaria</taxon>
        <taxon>Anabantiformes</taxon>
        <taxon>Channoidei</taxon>
        <taxon>Channidae</taxon>
        <taxon>Channa</taxon>
    </lineage>
</organism>
<feature type="compositionally biased region" description="Basic residues" evidence="2">
    <location>
        <begin position="289"/>
        <end position="300"/>
    </location>
</feature>
<evidence type="ECO:0000256" key="1">
    <source>
        <dbReference type="SAM" id="Coils"/>
    </source>
</evidence>
<dbReference type="EMBL" id="JAUPFM010000003">
    <property type="protein sequence ID" value="KAK2857004.1"/>
    <property type="molecule type" value="Genomic_DNA"/>
</dbReference>
<feature type="coiled-coil region" evidence="1">
    <location>
        <begin position="192"/>
        <end position="272"/>
    </location>
</feature>
<comment type="caution">
    <text evidence="3">The sequence shown here is derived from an EMBL/GenBank/DDBJ whole genome shotgun (WGS) entry which is preliminary data.</text>
</comment>
<protein>
    <submittedName>
        <fullName evidence="3">Uncharacterized protein</fullName>
    </submittedName>
</protein>
<dbReference type="Proteomes" id="UP001187415">
    <property type="component" value="Unassembled WGS sequence"/>
</dbReference>
<feature type="region of interest" description="Disordered" evidence="2">
    <location>
        <begin position="275"/>
        <end position="465"/>
    </location>
</feature>
<feature type="region of interest" description="Disordered" evidence="2">
    <location>
        <begin position="38"/>
        <end position="67"/>
    </location>
</feature>
<keyword evidence="1" id="KW-0175">Coiled coil</keyword>
<reference evidence="3" key="1">
    <citation type="submission" date="2023-07" db="EMBL/GenBank/DDBJ databases">
        <title>Chromosome-level Genome Assembly of Striped Snakehead (Channa striata).</title>
        <authorList>
            <person name="Liu H."/>
        </authorList>
    </citation>
    <scope>NUCLEOTIDE SEQUENCE</scope>
    <source>
        <strain evidence="3">Gz</strain>
        <tissue evidence="3">Muscle</tissue>
    </source>
</reference>
<feature type="compositionally biased region" description="Basic and acidic residues" evidence="2">
    <location>
        <begin position="51"/>
        <end position="67"/>
    </location>
</feature>
<feature type="compositionally biased region" description="Basic residues" evidence="2">
    <location>
        <begin position="454"/>
        <end position="465"/>
    </location>
</feature>
<sequence length="465" mass="52197">MSLRYFEILRDSNPKGNCIPSGRQLPRTPPLSEVKRHLDFSNGDSDLGCEEPQHNTEGDARDQDDLNRTFDFNPGKTKTENTAELENSSSMLKGMKGYQLTAADLEFINRMKEEKLLKKYQGDLEEVQRLLKEETRALELACALKEAAQAELNKFPSCAELTDWVKVVLRTTLPSTDLTGLDEKSLLAMVTKDKVQRTVDKKRVQISRLEKMVANKRKEEAEERGRYEKQIANEQLKIQGLMSQLCDLTTELVQQEEAHKALQVRIKTQEEIKAKEEAAGASEEQQRAKSQRKPRGKQSKKAAGSAERLRDATNQSKSTRGKRTNSRTDEEASAKDDQANKSTRETLKSSSEEQTKPTKAAAERRTMSARAARRPQKKVDEQESSSQETLPAVRGRKKPLETTESKAAQAKSLREIPGAARPTSRQAASTRGTKKTAAAAEEAEEEAQIDGVRRSRRIAGRKWSV</sequence>
<gene>
    <name evidence="3" type="ORF">Q5P01_005739</name>
</gene>
<name>A0AA88SZS6_CHASR</name>
<keyword evidence="4" id="KW-1185">Reference proteome</keyword>
<evidence type="ECO:0000313" key="3">
    <source>
        <dbReference type="EMBL" id="KAK2857004.1"/>
    </source>
</evidence>
<evidence type="ECO:0000256" key="2">
    <source>
        <dbReference type="SAM" id="MobiDB-lite"/>
    </source>
</evidence>
<dbReference type="AlphaFoldDB" id="A0AA88SZS6"/>
<feature type="compositionally biased region" description="Basic and acidic residues" evidence="2">
    <location>
        <begin position="326"/>
        <end position="366"/>
    </location>
</feature>